<evidence type="ECO:0000313" key="3">
    <source>
        <dbReference type="Proteomes" id="UP001063166"/>
    </source>
</evidence>
<name>A0A9P3Q0E2_LYOSH</name>
<keyword evidence="3" id="KW-1185">Reference proteome</keyword>
<evidence type="ECO:0000313" key="2">
    <source>
        <dbReference type="EMBL" id="GLB45320.1"/>
    </source>
</evidence>
<accession>A0A9P3Q0E2</accession>
<dbReference type="Proteomes" id="UP001063166">
    <property type="component" value="Unassembled WGS sequence"/>
</dbReference>
<protein>
    <submittedName>
        <fullName evidence="2">Uncharacterized protein</fullName>
    </submittedName>
</protein>
<organism evidence="2 3">
    <name type="scientific">Lyophyllum shimeji</name>
    <name type="common">Hon-shimeji</name>
    <name type="synonym">Tricholoma shimeji</name>
    <dbReference type="NCBI Taxonomy" id="47721"/>
    <lineage>
        <taxon>Eukaryota</taxon>
        <taxon>Fungi</taxon>
        <taxon>Dikarya</taxon>
        <taxon>Basidiomycota</taxon>
        <taxon>Agaricomycotina</taxon>
        <taxon>Agaricomycetes</taxon>
        <taxon>Agaricomycetidae</taxon>
        <taxon>Agaricales</taxon>
        <taxon>Tricholomatineae</taxon>
        <taxon>Lyophyllaceae</taxon>
        <taxon>Lyophyllum</taxon>
    </lineage>
</organism>
<gene>
    <name evidence="2" type="ORF">LshimejAT787_2100800</name>
</gene>
<feature type="region of interest" description="Disordered" evidence="1">
    <location>
        <begin position="80"/>
        <end position="104"/>
    </location>
</feature>
<comment type="caution">
    <text evidence="2">The sequence shown here is derived from an EMBL/GenBank/DDBJ whole genome shotgun (WGS) entry which is preliminary data.</text>
</comment>
<evidence type="ECO:0000256" key="1">
    <source>
        <dbReference type="SAM" id="MobiDB-lite"/>
    </source>
</evidence>
<proteinExistence type="predicted"/>
<dbReference type="EMBL" id="BRPK01000021">
    <property type="protein sequence ID" value="GLB45320.1"/>
    <property type="molecule type" value="Genomic_DNA"/>
</dbReference>
<dbReference type="AlphaFoldDB" id="A0A9P3Q0E2"/>
<sequence length="104" mass="11381">MPCALLLCSRVLPGFQGSLGFCWTAATGHQRPLLCTPCGREILTNALEDQLVFAQSFASFIEASSLEELKKLLVSMERKFGRTRERTSSLSSRSLPAKSAISTE</sequence>
<reference evidence="2" key="1">
    <citation type="submission" date="2022-07" db="EMBL/GenBank/DDBJ databases">
        <title>The genome of Lyophyllum shimeji provides insight into the initial evolution of ectomycorrhizal fungal genome.</title>
        <authorList>
            <person name="Kobayashi Y."/>
            <person name="Shibata T."/>
            <person name="Hirakawa H."/>
            <person name="Shigenobu S."/>
            <person name="Nishiyama T."/>
            <person name="Yamada A."/>
            <person name="Hasebe M."/>
            <person name="Kawaguchi M."/>
        </authorList>
    </citation>
    <scope>NUCLEOTIDE SEQUENCE</scope>
    <source>
        <strain evidence="2">AT787</strain>
    </source>
</reference>